<keyword evidence="4 6" id="KW-1133">Transmembrane helix</keyword>
<comment type="subcellular location">
    <subcellularLocation>
        <location evidence="1">Cell membrane</location>
        <topology evidence="1">Multi-pass membrane protein</topology>
    </subcellularLocation>
</comment>
<feature type="transmembrane region" description="Helical" evidence="6">
    <location>
        <begin position="40"/>
        <end position="65"/>
    </location>
</feature>
<feature type="transmembrane region" description="Helical" evidence="6">
    <location>
        <begin position="71"/>
        <end position="88"/>
    </location>
</feature>
<dbReference type="OrthoDB" id="9804822at2"/>
<evidence type="ECO:0000256" key="3">
    <source>
        <dbReference type="ARBA" id="ARBA00022692"/>
    </source>
</evidence>
<name>A0A1H1QXW8_9GAMM</name>
<dbReference type="PANTHER" id="PTHR30086:SF20">
    <property type="entry name" value="ARGININE EXPORTER PROTEIN ARGO-RELATED"/>
    <property type="match status" value="1"/>
</dbReference>
<evidence type="ECO:0000256" key="1">
    <source>
        <dbReference type="ARBA" id="ARBA00004651"/>
    </source>
</evidence>
<dbReference type="RefSeq" id="WP_093392333.1">
    <property type="nucleotide sequence ID" value="NZ_LT629736.1"/>
</dbReference>
<feature type="transmembrane region" description="Helical" evidence="6">
    <location>
        <begin position="190"/>
        <end position="211"/>
    </location>
</feature>
<protein>
    <submittedName>
        <fullName evidence="7">Threonine/homoserine/homoserine lactone efflux protein</fullName>
    </submittedName>
</protein>
<keyword evidence="3 6" id="KW-0812">Transmembrane</keyword>
<feature type="transmembrane region" description="Helical" evidence="6">
    <location>
        <begin position="6"/>
        <end position="28"/>
    </location>
</feature>
<gene>
    <name evidence="7" type="ORF">SAMN05216421_1241</name>
</gene>
<dbReference type="AlphaFoldDB" id="A0A1H1QXW8"/>
<feature type="transmembrane region" description="Helical" evidence="6">
    <location>
        <begin position="159"/>
        <end position="178"/>
    </location>
</feature>
<dbReference type="EMBL" id="LT629736">
    <property type="protein sequence ID" value="SDS28411.1"/>
    <property type="molecule type" value="Genomic_DNA"/>
</dbReference>
<dbReference type="STRING" id="487184.SAMN05216421_1241"/>
<keyword evidence="2" id="KW-1003">Cell membrane</keyword>
<accession>A0A1H1QXW8</accession>
<reference evidence="8" key="1">
    <citation type="submission" date="2016-10" db="EMBL/GenBank/DDBJ databases">
        <authorList>
            <person name="Varghese N."/>
            <person name="Submissions S."/>
        </authorList>
    </citation>
    <scope>NUCLEOTIDE SEQUENCE [LARGE SCALE GENOMIC DNA]</scope>
    <source>
        <strain evidence="8">NRRL B-51270</strain>
    </source>
</reference>
<dbReference type="Proteomes" id="UP000243207">
    <property type="component" value="Chromosome I"/>
</dbReference>
<dbReference type="GO" id="GO:0005886">
    <property type="term" value="C:plasma membrane"/>
    <property type="evidence" value="ECO:0007669"/>
    <property type="project" value="UniProtKB-SubCell"/>
</dbReference>
<evidence type="ECO:0000256" key="2">
    <source>
        <dbReference type="ARBA" id="ARBA00022475"/>
    </source>
</evidence>
<dbReference type="InterPro" id="IPR001123">
    <property type="entry name" value="LeuE-type"/>
</dbReference>
<dbReference type="GO" id="GO:0015171">
    <property type="term" value="F:amino acid transmembrane transporter activity"/>
    <property type="evidence" value="ECO:0007669"/>
    <property type="project" value="TreeGrafter"/>
</dbReference>
<evidence type="ECO:0000313" key="7">
    <source>
        <dbReference type="EMBL" id="SDS28411.1"/>
    </source>
</evidence>
<keyword evidence="5 6" id="KW-0472">Membrane</keyword>
<evidence type="ECO:0000256" key="5">
    <source>
        <dbReference type="ARBA" id="ARBA00023136"/>
    </source>
</evidence>
<dbReference type="Pfam" id="PF01810">
    <property type="entry name" value="LysE"/>
    <property type="match status" value="1"/>
</dbReference>
<dbReference type="PANTHER" id="PTHR30086">
    <property type="entry name" value="ARGININE EXPORTER PROTEIN ARGO"/>
    <property type="match status" value="1"/>
</dbReference>
<sequence>METSILAAYVVSVMLLVATPGPVVALVINTSVRQGARQAVFTALGTNWASLVLIAAAVLILSGAMSISRELISAMSLLGCLFIAYIAIDSLRSTTLAAEPDTKTGVGFTASTRRKGATLSCLAKGFAVAISNPKDIIFFVAFFPQFISITNTFSGSVTILTALWIMIDLAILTSYIFFMQHRIATKYQKVISVMSSTTLLVIAVLGFIYTISNW</sequence>
<evidence type="ECO:0000256" key="4">
    <source>
        <dbReference type="ARBA" id="ARBA00022989"/>
    </source>
</evidence>
<evidence type="ECO:0000256" key="6">
    <source>
        <dbReference type="SAM" id="Phobius"/>
    </source>
</evidence>
<keyword evidence="8" id="KW-1185">Reference proteome</keyword>
<proteinExistence type="predicted"/>
<organism evidence="7 8">
    <name type="scientific">Halopseudomonas xinjiangensis</name>
    <dbReference type="NCBI Taxonomy" id="487184"/>
    <lineage>
        <taxon>Bacteria</taxon>
        <taxon>Pseudomonadati</taxon>
        <taxon>Pseudomonadota</taxon>
        <taxon>Gammaproteobacteria</taxon>
        <taxon>Pseudomonadales</taxon>
        <taxon>Pseudomonadaceae</taxon>
        <taxon>Halopseudomonas</taxon>
    </lineage>
</organism>
<evidence type="ECO:0000313" key="8">
    <source>
        <dbReference type="Proteomes" id="UP000243207"/>
    </source>
</evidence>